<feature type="domain" description="CXC" evidence="9">
    <location>
        <begin position="319"/>
        <end position="425"/>
    </location>
</feature>
<reference evidence="10 11" key="1">
    <citation type="journal article" date="2024" name="Nat. Commun.">
        <title>Phylogenomics reveals the evolutionary origins of lichenization in chlorophyte algae.</title>
        <authorList>
            <person name="Puginier C."/>
            <person name="Libourel C."/>
            <person name="Otte J."/>
            <person name="Skaloud P."/>
            <person name="Haon M."/>
            <person name="Grisel S."/>
            <person name="Petersen M."/>
            <person name="Berrin J.G."/>
            <person name="Delaux P.M."/>
            <person name="Dal Grande F."/>
            <person name="Keller J."/>
        </authorList>
    </citation>
    <scope>NUCLEOTIDE SEQUENCE [LARGE SCALE GENOMIC DNA]</scope>
    <source>
        <strain evidence="10 11">SAG 216-7</strain>
    </source>
</reference>
<dbReference type="EMBL" id="JALJOT010000002">
    <property type="protein sequence ID" value="KAK9917861.1"/>
    <property type="molecule type" value="Genomic_DNA"/>
</dbReference>
<dbReference type="CDD" id="cd10519">
    <property type="entry name" value="SET_EZH"/>
    <property type="match status" value="1"/>
</dbReference>
<gene>
    <name evidence="10" type="ORF">WJX75_009030</name>
</gene>
<comment type="catalytic activity">
    <reaction evidence="6">
        <text>L-lysyl(27)-[histone H3] + 3 S-adenosyl-L-methionine = N(6),N(6),N(6)-trimethyl-L-lysyl(27)-[histone H3] + 3 S-adenosyl-L-homocysteine + 3 H(+)</text>
        <dbReference type="Rhea" id="RHEA:60292"/>
        <dbReference type="Rhea" id="RHEA-COMP:15535"/>
        <dbReference type="Rhea" id="RHEA-COMP:15548"/>
        <dbReference type="ChEBI" id="CHEBI:15378"/>
        <dbReference type="ChEBI" id="CHEBI:29969"/>
        <dbReference type="ChEBI" id="CHEBI:57856"/>
        <dbReference type="ChEBI" id="CHEBI:59789"/>
        <dbReference type="ChEBI" id="CHEBI:61961"/>
        <dbReference type="EC" id="2.1.1.356"/>
    </reaction>
</comment>
<feature type="region of interest" description="Disordered" evidence="7">
    <location>
        <begin position="1"/>
        <end position="43"/>
    </location>
</feature>
<evidence type="ECO:0000259" key="8">
    <source>
        <dbReference type="PROSITE" id="PS50280"/>
    </source>
</evidence>
<keyword evidence="5" id="KW-0804">Transcription</keyword>
<evidence type="ECO:0000256" key="5">
    <source>
        <dbReference type="ARBA" id="ARBA00023163"/>
    </source>
</evidence>
<sequence length="554" mass="60174">MDAVDAQGGDGPSEAEATRGLEGDQRIRGASVPSEGGTDKGKKFLLKRIGQLHRAHAELQQFTAQRELDENKSTAELRAATEVAAGHDSPARKHEKGKGQELKVRINSSLQGILSAPAIKIPYKERVPTYKSWSYLMSNELATEVGSRIFYTDATGETIPASDSEDEDRRGEGSLEGAHRESEEWVMRQLAQEMGVTPEVVEILAKRLDAGTAVVEARLHALLAERNGEQKDTQKEAASSVETGVDKCARYFCRRCRIYNCLTHISGGDVRPHHRLPASQPTTETPCGPDCWHLVPCTHQPTAGGPPLLQNADAQQQQQPGVQLAQGGNAQGSSSVASAGQGSGMALGPCNAECSCAKSKNFCEKFCACGPSCSIRFVGCDCKSGCRTKACPCFASGHECDPDACTACTTGCACNNMRLRFRQHKRVSMGKSAIAGWGSFLMDGAKRGELVGEYTGELVTQAEADRRGKAYDRDDNSYLFNLNEEWVIDARRRGNKLRFANHSTDPNCAAKILMVDGDHRVGIFASKDIVPGTELFYDYCYTKDQAPIWAQTNK</sequence>
<evidence type="ECO:0000256" key="2">
    <source>
        <dbReference type="ARBA" id="ARBA00022679"/>
    </source>
</evidence>
<dbReference type="Proteomes" id="UP001491310">
    <property type="component" value="Unassembled WGS sequence"/>
</dbReference>
<keyword evidence="11" id="KW-1185">Reference proteome</keyword>
<dbReference type="PROSITE" id="PS51633">
    <property type="entry name" value="CXC"/>
    <property type="match status" value="1"/>
</dbReference>
<evidence type="ECO:0000256" key="3">
    <source>
        <dbReference type="ARBA" id="ARBA00022691"/>
    </source>
</evidence>
<protein>
    <recommendedName>
        <fullName evidence="12">SET domain-containing protein</fullName>
    </recommendedName>
</protein>
<dbReference type="InterPro" id="IPR033467">
    <property type="entry name" value="Tesmin/TSO1-like_CXC"/>
</dbReference>
<dbReference type="SMART" id="SM00317">
    <property type="entry name" value="SET"/>
    <property type="match status" value="1"/>
</dbReference>
<evidence type="ECO:0000256" key="4">
    <source>
        <dbReference type="ARBA" id="ARBA00023015"/>
    </source>
</evidence>
<dbReference type="SMART" id="SM01114">
    <property type="entry name" value="CXC"/>
    <property type="match status" value="1"/>
</dbReference>
<feature type="region of interest" description="Disordered" evidence="7">
    <location>
        <begin position="156"/>
        <end position="182"/>
    </location>
</feature>
<evidence type="ECO:0008006" key="12">
    <source>
        <dbReference type="Google" id="ProtNLM"/>
    </source>
</evidence>
<dbReference type="Pfam" id="PF00856">
    <property type="entry name" value="SET"/>
    <property type="match status" value="1"/>
</dbReference>
<keyword evidence="3" id="KW-0949">S-adenosyl-L-methionine</keyword>
<evidence type="ECO:0000256" key="7">
    <source>
        <dbReference type="SAM" id="MobiDB-lite"/>
    </source>
</evidence>
<dbReference type="InterPro" id="IPR026489">
    <property type="entry name" value="CXC_dom"/>
</dbReference>
<dbReference type="SUPFAM" id="SSF82199">
    <property type="entry name" value="SET domain"/>
    <property type="match status" value="1"/>
</dbReference>
<dbReference type="PROSITE" id="PS50280">
    <property type="entry name" value="SET"/>
    <property type="match status" value="1"/>
</dbReference>
<feature type="compositionally biased region" description="Basic and acidic residues" evidence="7">
    <location>
        <begin position="16"/>
        <end position="27"/>
    </location>
</feature>
<evidence type="ECO:0000256" key="1">
    <source>
        <dbReference type="ARBA" id="ARBA00022603"/>
    </source>
</evidence>
<feature type="compositionally biased region" description="Basic and acidic residues" evidence="7">
    <location>
        <begin position="89"/>
        <end position="101"/>
    </location>
</feature>
<evidence type="ECO:0000313" key="10">
    <source>
        <dbReference type="EMBL" id="KAK9917861.1"/>
    </source>
</evidence>
<evidence type="ECO:0000259" key="9">
    <source>
        <dbReference type="PROSITE" id="PS51633"/>
    </source>
</evidence>
<feature type="compositionally biased region" description="Basic and acidic residues" evidence="7">
    <location>
        <begin position="167"/>
        <end position="182"/>
    </location>
</feature>
<accession>A0ABR2Z1L8</accession>
<dbReference type="PANTHER" id="PTHR45747">
    <property type="entry name" value="HISTONE-LYSINE N-METHYLTRANSFERASE E(Z)"/>
    <property type="match status" value="1"/>
</dbReference>
<keyword evidence="1" id="KW-0489">Methyltransferase</keyword>
<organism evidence="10 11">
    <name type="scientific">Coccomyxa subellipsoidea</name>
    <dbReference type="NCBI Taxonomy" id="248742"/>
    <lineage>
        <taxon>Eukaryota</taxon>
        <taxon>Viridiplantae</taxon>
        <taxon>Chlorophyta</taxon>
        <taxon>core chlorophytes</taxon>
        <taxon>Trebouxiophyceae</taxon>
        <taxon>Trebouxiophyceae incertae sedis</taxon>
        <taxon>Coccomyxaceae</taxon>
        <taxon>Coccomyxa</taxon>
    </lineage>
</organism>
<keyword evidence="2" id="KW-0808">Transferase</keyword>
<evidence type="ECO:0000313" key="11">
    <source>
        <dbReference type="Proteomes" id="UP001491310"/>
    </source>
</evidence>
<evidence type="ECO:0000256" key="6">
    <source>
        <dbReference type="ARBA" id="ARBA00048568"/>
    </source>
</evidence>
<dbReference type="InterPro" id="IPR041355">
    <property type="entry name" value="Pre-SET_CXC"/>
</dbReference>
<dbReference type="PANTHER" id="PTHR45747:SF4">
    <property type="entry name" value="HISTONE-LYSINE N-METHYLTRANSFERASE E(Z)"/>
    <property type="match status" value="1"/>
</dbReference>
<feature type="region of interest" description="Disordered" evidence="7">
    <location>
        <begin position="82"/>
        <end position="101"/>
    </location>
</feature>
<dbReference type="InterPro" id="IPR045318">
    <property type="entry name" value="EZH1/2-like"/>
</dbReference>
<proteinExistence type="predicted"/>
<dbReference type="InterPro" id="IPR046341">
    <property type="entry name" value="SET_dom_sf"/>
</dbReference>
<name>A0ABR2Z1L8_9CHLO</name>
<feature type="region of interest" description="Disordered" evidence="7">
    <location>
        <begin position="306"/>
        <end position="338"/>
    </location>
</feature>
<dbReference type="Gene3D" id="2.170.270.10">
    <property type="entry name" value="SET domain"/>
    <property type="match status" value="1"/>
</dbReference>
<dbReference type="Pfam" id="PF18264">
    <property type="entry name" value="preSET_CXC"/>
    <property type="match status" value="1"/>
</dbReference>
<dbReference type="InterPro" id="IPR001214">
    <property type="entry name" value="SET_dom"/>
</dbReference>
<keyword evidence="4" id="KW-0805">Transcription regulation</keyword>
<comment type="caution">
    <text evidence="10">The sequence shown here is derived from an EMBL/GenBank/DDBJ whole genome shotgun (WGS) entry which is preliminary data.</text>
</comment>
<feature type="domain" description="SET" evidence="8">
    <location>
        <begin position="425"/>
        <end position="540"/>
    </location>
</feature>